<evidence type="ECO:0000259" key="4">
    <source>
        <dbReference type="Pfam" id="PF01225"/>
    </source>
</evidence>
<evidence type="ECO:0000256" key="1">
    <source>
        <dbReference type="ARBA" id="ARBA00022598"/>
    </source>
</evidence>
<dbReference type="SUPFAM" id="SSF53623">
    <property type="entry name" value="MurD-like peptide ligases, catalytic domain"/>
    <property type="match status" value="1"/>
</dbReference>
<dbReference type="AlphaFoldDB" id="A0A2N9G6G9"/>
<dbReference type="PANTHER" id="PTHR43445">
    <property type="entry name" value="UDP-N-ACETYLMURAMATE--L-ALANINE LIGASE-RELATED"/>
    <property type="match status" value="1"/>
</dbReference>
<keyword evidence="3" id="KW-0067">ATP-binding</keyword>
<dbReference type="Gene3D" id="3.40.1190.10">
    <property type="entry name" value="Mur-like, catalytic domain"/>
    <property type="match status" value="1"/>
</dbReference>
<dbReference type="SUPFAM" id="SSF53244">
    <property type="entry name" value="MurD-like peptide ligases, peptide-binding domain"/>
    <property type="match status" value="1"/>
</dbReference>
<name>A0A2N9G6G9_FAGSY</name>
<dbReference type="EMBL" id="OIVN01001502">
    <property type="protein sequence ID" value="SPC94694.1"/>
    <property type="molecule type" value="Genomic_DNA"/>
</dbReference>
<feature type="domain" description="Mur ligase C-terminal" evidence="5">
    <location>
        <begin position="409"/>
        <end position="483"/>
    </location>
</feature>
<dbReference type="SUPFAM" id="SSF51984">
    <property type="entry name" value="MurCD N-terminal domain"/>
    <property type="match status" value="1"/>
</dbReference>
<dbReference type="Gene3D" id="3.90.190.20">
    <property type="entry name" value="Mur ligase, C-terminal domain"/>
    <property type="match status" value="1"/>
</dbReference>
<dbReference type="InterPro" id="IPR036615">
    <property type="entry name" value="Mur_ligase_C_dom_sf"/>
</dbReference>
<sequence>MNFPALSPSNSLHFPSDFLEKLTLHFPILRSRTPLCSTTNHIPASVPALSETNDIAISKKCTIKETQNQEPVELVNVRKDWIHFVGIGGCGLSALAMLALKQGFEVSGSDIEWSSYMDGLQEAGAHLHIGHSVLNLKGSDDGSRLPNAIVVSSAIPQDNVEILHAKSAGVPVYKRDYWLARVTECYKLIAVSGSHGKSTTAGMLAYVLKAMGDDLTAVIGAHVPQGRLMNTIVVSWDYHLTLAVVTNLDWEHVDIFRDKEAVKSTFRRFLNLIKVGGHLIISRDSPDTSSLLNHSSQATGSECSSGVMSVPNLELFDRHYRITTYGISRLNDWHASSIRPNFLGGSDYTLCHREHPVADISLQIPGVHNVLNSLAVIATVMVLFSDRLQFYELISHLRSHLKSFNGVSRRFEMIGTICGCHIYDDYAHHPTEIRAVLQAARQRFPFKALWVVFQPHTYSRLAALKDEFATALSDADQVVVTAVYAAREIDVWNNYFSYLVRNSPSHPRMLSPMPPLLPHCEAALTAVPIHVTMVIQIAHNVFHELHIEHDFVVITYSDFAAPLVF</sequence>
<dbReference type="GO" id="GO:0016881">
    <property type="term" value="F:acid-amino acid ligase activity"/>
    <property type="evidence" value="ECO:0007669"/>
    <property type="project" value="InterPro"/>
</dbReference>
<dbReference type="InterPro" id="IPR000713">
    <property type="entry name" value="Mur_ligase_N"/>
</dbReference>
<organism evidence="6">
    <name type="scientific">Fagus sylvatica</name>
    <name type="common">Beechnut</name>
    <dbReference type="NCBI Taxonomy" id="28930"/>
    <lineage>
        <taxon>Eukaryota</taxon>
        <taxon>Viridiplantae</taxon>
        <taxon>Streptophyta</taxon>
        <taxon>Embryophyta</taxon>
        <taxon>Tracheophyta</taxon>
        <taxon>Spermatophyta</taxon>
        <taxon>Magnoliopsida</taxon>
        <taxon>eudicotyledons</taxon>
        <taxon>Gunneridae</taxon>
        <taxon>Pentapetalae</taxon>
        <taxon>rosids</taxon>
        <taxon>fabids</taxon>
        <taxon>Fagales</taxon>
        <taxon>Fagaceae</taxon>
        <taxon>Fagus</taxon>
    </lineage>
</organism>
<dbReference type="Gene3D" id="3.40.50.720">
    <property type="entry name" value="NAD(P)-binding Rossmann-like Domain"/>
    <property type="match status" value="1"/>
</dbReference>
<dbReference type="Pfam" id="PF02875">
    <property type="entry name" value="Mur_ligase_C"/>
    <property type="match status" value="1"/>
</dbReference>
<feature type="domain" description="Mur ligase N-terminal catalytic" evidence="4">
    <location>
        <begin position="82"/>
        <end position="183"/>
    </location>
</feature>
<evidence type="ECO:0008006" key="7">
    <source>
        <dbReference type="Google" id="ProtNLM"/>
    </source>
</evidence>
<protein>
    <recommendedName>
        <fullName evidence="7">UDP-N-acetylmuramate--L-alanine ligase</fullName>
    </recommendedName>
</protein>
<dbReference type="InterPro" id="IPR036565">
    <property type="entry name" value="Mur-like_cat_sf"/>
</dbReference>
<dbReference type="InterPro" id="IPR004101">
    <property type="entry name" value="Mur_ligase_C"/>
</dbReference>
<reference evidence="6" key="1">
    <citation type="submission" date="2018-02" db="EMBL/GenBank/DDBJ databases">
        <authorList>
            <person name="Cohen D.B."/>
            <person name="Kent A.D."/>
        </authorList>
    </citation>
    <scope>NUCLEOTIDE SEQUENCE</scope>
</reference>
<dbReference type="GO" id="GO:0005524">
    <property type="term" value="F:ATP binding"/>
    <property type="evidence" value="ECO:0007669"/>
    <property type="project" value="UniProtKB-KW"/>
</dbReference>
<keyword evidence="2" id="KW-0547">Nucleotide-binding</keyword>
<evidence type="ECO:0000259" key="5">
    <source>
        <dbReference type="Pfam" id="PF02875"/>
    </source>
</evidence>
<evidence type="ECO:0000256" key="2">
    <source>
        <dbReference type="ARBA" id="ARBA00022741"/>
    </source>
</evidence>
<evidence type="ECO:0000256" key="3">
    <source>
        <dbReference type="ARBA" id="ARBA00022840"/>
    </source>
</evidence>
<keyword evidence="1" id="KW-0436">Ligase</keyword>
<proteinExistence type="predicted"/>
<dbReference type="Pfam" id="PF01225">
    <property type="entry name" value="Mur_ligase"/>
    <property type="match status" value="1"/>
</dbReference>
<evidence type="ECO:0000313" key="6">
    <source>
        <dbReference type="EMBL" id="SPC94694.1"/>
    </source>
</evidence>
<dbReference type="PANTHER" id="PTHR43445:SF3">
    <property type="entry name" value="UDP-N-ACETYLMURAMATE--L-ALANINE LIGASE"/>
    <property type="match status" value="1"/>
</dbReference>
<gene>
    <name evidence="6" type="ORF">FSB_LOCUS22576</name>
</gene>
<dbReference type="InterPro" id="IPR050061">
    <property type="entry name" value="MurCDEF_pg_biosynth"/>
</dbReference>
<accession>A0A2N9G6G9</accession>